<dbReference type="InterPro" id="IPR051203">
    <property type="entry name" value="Polysaccharide_Synthase-Rel"/>
</dbReference>
<accession>A0A1V0SJP4</accession>
<organism evidence="3">
    <name type="scientific">Klosneuvirus KNV1</name>
    <dbReference type="NCBI Taxonomy" id="1977640"/>
    <lineage>
        <taxon>Viruses</taxon>
        <taxon>Varidnaviria</taxon>
        <taxon>Bamfordvirae</taxon>
        <taxon>Nucleocytoviricota</taxon>
        <taxon>Megaviricetes</taxon>
        <taxon>Imitervirales</taxon>
        <taxon>Mimiviridae</taxon>
        <taxon>Klosneuvirinae</taxon>
        <taxon>Klosneuvirus</taxon>
    </lineage>
</organism>
<dbReference type="Pfam" id="PF02719">
    <property type="entry name" value="Polysacc_synt_2"/>
    <property type="match status" value="1"/>
</dbReference>
<gene>
    <name evidence="3" type="ORF">Klosneuvirus_2_274</name>
</gene>
<evidence type="ECO:0000256" key="1">
    <source>
        <dbReference type="ARBA" id="ARBA00007430"/>
    </source>
</evidence>
<evidence type="ECO:0000313" key="3">
    <source>
        <dbReference type="EMBL" id="ARF11838.1"/>
    </source>
</evidence>
<dbReference type="Gene3D" id="3.40.50.720">
    <property type="entry name" value="NAD(P)-binding Rossmann-like Domain"/>
    <property type="match status" value="1"/>
</dbReference>
<name>A0A1V0SJP4_9VIRU</name>
<reference evidence="3" key="1">
    <citation type="journal article" date="2017" name="Science">
        <title>Giant viruses with an expanded complement of translation system components.</title>
        <authorList>
            <person name="Schulz F."/>
            <person name="Yutin N."/>
            <person name="Ivanova N.N."/>
            <person name="Ortega D.R."/>
            <person name="Lee T.K."/>
            <person name="Vierheilig J."/>
            <person name="Daims H."/>
            <person name="Horn M."/>
            <person name="Wagner M."/>
            <person name="Jensen G.J."/>
            <person name="Kyrpides N.C."/>
            <person name="Koonin E.V."/>
            <person name="Woyke T."/>
        </authorList>
    </citation>
    <scope>NUCLEOTIDE SEQUENCE</scope>
    <source>
        <strain evidence="3">KNV1</strain>
    </source>
</reference>
<dbReference type="SUPFAM" id="SSF51735">
    <property type="entry name" value="NAD(P)-binding Rossmann-fold domains"/>
    <property type="match status" value="1"/>
</dbReference>
<protein>
    <submittedName>
        <fullName evidence="3">UDP-N-acetylglucosamine 4,6-dehydratase</fullName>
    </submittedName>
</protein>
<dbReference type="InterPro" id="IPR003869">
    <property type="entry name" value="Polysac_CapD-like"/>
</dbReference>
<dbReference type="InterPro" id="IPR036291">
    <property type="entry name" value="NAD(P)-bd_dom_sf"/>
</dbReference>
<sequence>MIYNKKILIFGGSGSLGNALIQRYLNDNIIVNYSRDEAKHWKMGLEYKSDKLRFIIGDVRDYNRVENSIIREQPNIIIIAAALKHIDRCEYAVSETFATNFMGPMNILNAVEKNVDRLISLECVVFVNTDKATSAVNTYGMCKALAEKAMIEKSLYIKNIKFMNVRYGNILNSRGSLIPILNEQGNDPDVKNFTLTHEKMTRFVMTLEQSVDLIEHAVLHGESGDVVIPKIISMKVKDLMEIFSEKYNKPIVLGKLRAGEKMLESLINETQAMSMVKGEDYYYIKPPYKNICIIEQAQDYNSAMNPLSKEGLKKYLTNLNLL</sequence>
<dbReference type="PANTHER" id="PTHR43318">
    <property type="entry name" value="UDP-N-ACETYLGLUCOSAMINE 4,6-DEHYDRATASE"/>
    <property type="match status" value="1"/>
</dbReference>
<dbReference type="PANTHER" id="PTHR43318:SF2">
    <property type="entry name" value="UDP-N-ACETYLGLUCOSAMINE 4,6-DEHYDRATASE (INVERTING)"/>
    <property type="match status" value="1"/>
</dbReference>
<dbReference type="EMBL" id="KY684109">
    <property type="protein sequence ID" value="ARF11838.1"/>
    <property type="molecule type" value="Genomic_DNA"/>
</dbReference>
<comment type="similarity">
    <text evidence="1">Belongs to the polysaccharide synthase family.</text>
</comment>
<evidence type="ECO:0000259" key="2">
    <source>
        <dbReference type="Pfam" id="PF02719"/>
    </source>
</evidence>
<proteinExistence type="inferred from homology"/>
<feature type="domain" description="Polysaccharide biosynthesis protein CapD-like" evidence="2">
    <location>
        <begin position="7"/>
        <end position="285"/>
    </location>
</feature>